<dbReference type="Gene3D" id="1.25.40.10">
    <property type="entry name" value="Tetratricopeptide repeat domain"/>
    <property type="match status" value="2"/>
</dbReference>
<accession>A0A143BJ89</accession>
<feature type="transmembrane region" description="Helical" evidence="1">
    <location>
        <begin position="297"/>
        <end position="318"/>
    </location>
</feature>
<dbReference type="Pfam" id="PF13432">
    <property type="entry name" value="TPR_16"/>
    <property type="match status" value="2"/>
</dbReference>
<evidence type="ECO:0000256" key="1">
    <source>
        <dbReference type="SAM" id="Phobius"/>
    </source>
</evidence>
<reference evidence="2 3" key="1">
    <citation type="journal article" date="2014" name="Proc. Natl. Acad. Sci. U.S.A.">
        <title>Functional type 2 photosynthetic reaction centers found in the rare bacterial phylum Gemmatimonadetes.</title>
        <authorList>
            <person name="Zeng Y."/>
            <person name="Feng F."/>
            <person name="Medova H."/>
            <person name="Dean J."/>
            <person name="Koblizek M."/>
        </authorList>
    </citation>
    <scope>NUCLEOTIDE SEQUENCE [LARGE SCALE GENOMIC DNA]</scope>
    <source>
        <strain evidence="2 3">AP64</strain>
    </source>
</reference>
<dbReference type="Proteomes" id="UP000076404">
    <property type="component" value="Chromosome"/>
</dbReference>
<dbReference type="EMBL" id="CP011454">
    <property type="protein sequence ID" value="AMW04504.1"/>
    <property type="molecule type" value="Genomic_DNA"/>
</dbReference>
<name>A0A143BJ89_9BACT</name>
<proteinExistence type="predicted"/>
<keyword evidence="1" id="KW-1133">Transmembrane helix</keyword>
<evidence type="ECO:0000313" key="3">
    <source>
        <dbReference type="Proteomes" id="UP000076404"/>
    </source>
</evidence>
<dbReference type="InterPro" id="IPR011990">
    <property type="entry name" value="TPR-like_helical_dom_sf"/>
</dbReference>
<keyword evidence="1" id="KW-0812">Transmembrane</keyword>
<dbReference type="KEGG" id="gph:GEMMAAP_05905"/>
<dbReference type="AlphaFoldDB" id="A0A143BJ89"/>
<evidence type="ECO:0008006" key="4">
    <source>
        <dbReference type="Google" id="ProtNLM"/>
    </source>
</evidence>
<protein>
    <recommendedName>
        <fullName evidence="4">Tetratricopeptide repeat protein</fullName>
    </recommendedName>
</protein>
<gene>
    <name evidence="2" type="ORF">GEMMAAP_05905</name>
</gene>
<sequence length="360" mass="38213">MAVLATTPANAQQSAAPRLAPKRALTVGPAPGCAIPPSGPPAIRRDNAEARRLALAGQESALIGDQAAARDAFARAAVLNPGDERIAYDLARAHEELVDSTRAISEYCRYLTLSPGGREATDVRDRLTRLVPALSQRQAADVQVAFRLGLALFDDGRYAAAERAFDDVIRGARESPEGYFNRGLARAASGNRSVALQDLEQYRVNAPSVDDRVEVGRAIEVLRRPVYSTGGAFARSLLPGVGQLYTGHTTRGIITMLGVGAGVAAAVMQQSTTETIAYTDPNGVPAPFTRTTRERAYFIPGAGAAVGFTLIGLIDAVVSANRSQRDADIVARSTRRTAIAPVLPRSFRGEATGVQFSVRF</sequence>
<dbReference type="STRING" id="1379270.GEMMAAP_05905"/>
<dbReference type="eggNOG" id="COG0457">
    <property type="taxonomic scope" value="Bacteria"/>
</dbReference>
<dbReference type="SUPFAM" id="SSF48452">
    <property type="entry name" value="TPR-like"/>
    <property type="match status" value="1"/>
</dbReference>
<reference evidence="2 3" key="2">
    <citation type="journal article" date="2016" name="Environ. Microbiol. Rep.">
        <title>Metagenomic evidence for the presence of phototrophic Gemmatimonadetes bacteria in diverse environments.</title>
        <authorList>
            <person name="Zeng Y."/>
            <person name="Baumbach J."/>
            <person name="Barbosa E.G."/>
            <person name="Azevedo V."/>
            <person name="Zhang C."/>
            <person name="Koblizek M."/>
        </authorList>
    </citation>
    <scope>NUCLEOTIDE SEQUENCE [LARGE SCALE GENOMIC DNA]</scope>
    <source>
        <strain evidence="2 3">AP64</strain>
    </source>
</reference>
<keyword evidence="1" id="KW-0472">Membrane</keyword>
<evidence type="ECO:0000313" key="2">
    <source>
        <dbReference type="EMBL" id="AMW04504.1"/>
    </source>
</evidence>
<organism evidence="2 3">
    <name type="scientific">Gemmatimonas phototrophica</name>
    <dbReference type="NCBI Taxonomy" id="1379270"/>
    <lineage>
        <taxon>Bacteria</taxon>
        <taxon>Pseudomonadati</taxon>
        <taxon>Gemmatimonadota</taxon>
        <taxon>Gemmatimonadia</taxon>
        <taxon>Gemmatimonadales</taxon>
        <taxon>Gemmatimonadaceae</taxon>
        <taxon>Gemmatimonas</taxon>
    </lineage>
</organism>
<keyword evidence="3" id="KW-1185">Reference proteome</keyword>